<keyword evidence="3" id="KW-1185">Reference proteome</keyword>
<proteinExistence type="predicted"/>
<dbReference type="EMBL" id="CP036290">
    <property type="protein sequence ID" value="QDU84579.1"/>
    <property type="molecule type" value="Genomic_DNA"/>
</dbReference>
<reference evidence="2 3" key="1">
    <citation type="submission" date="2019-02" db="EMBL/GenBank/DDBJ databases">
        <title>Deep-cultivation of Planctomycetes and their phenomic and genomic characterization uncovers novel biology.</title>
        <authorList>
            <person name="Wiegand S."/>
            <person name="Jogler M."/>
            <person name="Boedeker C."/>
            <person name="Pinto D."/>
            <person name="Vollmers J."/>
            <person name="Rivas-Marin E."/>
            <person name="Kohn T."/>
            <person name="Peeters S.H."/>
            <person name="Heuer A."/>
            <person name="Rast P."/>
            <person name="Oberbeckmann S."/>
            <person name="Bunk B."/>
            <person name="Jeske O."/>
            <person name="Meyerdierks A."/>
            <person name="Storesund J.E."/>
            <person name="Kallscheuer N."/>
            <person name="Luecker S."/>
            <person name="Lage O.M."/>
            <person name="Pohl T."/>
            <person name="Merkel B.J."/>
            <person name="Hornburger P."/>
            <person name="Mueller R.-W."/>
            <person name="Bruemmer F."/>
            <person name="Labrenz M."/>
            <person name="Spormann A.M."/>
            <person name="Op den Camp H."/>
            <person name="Overmann J."/>
            <person name="Amann R."/>
            <person name="Jetten M.S.M."/>
            <person name="Mascher T."/>
            <person name="Medema M.H."/>
            <person name="Devos D.P."/>
            <person name="Kaster A.-K."/>
            <person name="Ovreas L."/>
            <person name="Rohde M."/>
            <person name="Galperin M.Y."/>
            <person name="Jogler C."/>
        </authorList>
    </citation>
    <scope>NUCLEOTIDE SEQUENCE [LARGE SCALE GENOMIC DNA]</scope>
    <source>
        <strain evidence="2 3">Pla163</strain>
    </source>
</reference>
<name>A0A518CZC4_9BACT</name>
<dbReference type="RefSeq" id="WP_145186377.1">
    <property type="nucleotide sequence ID" value="NZ_CP036290.1"/>
</dbReference>
<sequence length="632" mass="67333">MSSPIRRSLAASTFVLLLALSAIALWSRADERLDSLESGARSTVDHEVAPVELAGESTTRVGREKDARRTVDAVPAEPVPATPGTESTSLVVQPIWVDGEAPAEGAVLRLVPDGWGERSSVELGADGRWTVDRSQLGAFGAELALRCPGHWIDGGQWLLASATGVRDLRIYTAGSIEVTVSGYAEGVERTVAVPADRHGSTWGDLVFEGGTKRRLASGLGVARFEGLRVGVHQVLLFDPTHGSADARPIDRRTVVVRGGATTKVHLDAADREFGAVLTGRVLRGGEPVAGYEVRGLGFVEAQLVVATCVSDEHGVYLLELAAPGWFEVRAGPPGPSEPHVLWTLHVGRATYQDLEMPGGSLVAALTGFGVPVSVSVRRHESEFEALGREQRAWREAADGDLVVVEGLESGRYEVQVRPRQGSYGRLAARIVEVLEDGPPTRVELAATATHRFDVRVVDRTGAPADSVNVYWRLTGPTVPDWHRLGRTDDAGLVSGQVPQGVPLLLQVERRAAGMPLQAALASRTLEVLGSSPSDARASDDAGLEPFEIRCEAAGALVVSLESAGASVQFDALLFEPDGSRPVVGGSRGFDVERHIETLAPGPYDLVARDITGRIYRRRVVVEAGSTTRVTLP</sequence>
<dbReference type="AlphaFoldDB" id="A0A518CZC4"/>
<gene>
    <name evidence="2" type="ORF">Pla163_16900</name>
</gene>
<protein>
    <submittedName>
        <fullName evidence="2">Uncharacterized protein</fullName>
    </submittedName>
</protein>
<accession>A0A518CZC4</accession>
<evidence type="ECO:0000256" key="1">
    <source>
        <dbReference type="SAM" id="MobiDB-lite"/>
    </source>
</evidence>
<organism evidence="2 3">
    <name type="scientific">Rohdeia mirabilis</name>
    <dbReference type="NCBI Taxonomy" id="2528008"/>
    <lineage>
        <taxon>Bacteria</taxon>
        <taxon>Pseudomonadati</taxon>
        <taxon>Planctomycetota</taxon>
        <taxon>Planctomycetia</taxon>
        <taxon>Planctomycetia incertae sedis</taxon>
        <taxon>Rohdeia</taxon>
    </lineage>
</organism>
<dbReference type="Proteomes" id="UP000319342">
    <property type="component" value="Chromosome"/>
</dbReference>
<evidence type="ECO:0000313" key="2">
    <source>
        <dbReference type="EMBL" id="QDU84579.1"/>
    </source>
</evidence>
<feature type="region of interest" description="Disordered" evidence="1">
    <location>
        <begin position="54"/>
        <end position="87"/>
    </location>
</feature>
<feature type="compositionally biased region" description="Basic and acidic residues" evidence="1">
    <location>
        <begin position="61"/>
        <end position="71"/>
    </location>
</feature>
<evidence type="ECO:0000313" key="3">
    <source>
        <dbReference type="Proteomes" id="UP000319342"/>
    </source>
</evidence>